<protein>
    <recommendedName>
        <fullName evidence="2">DEP domain-containing protein 7</fullName>
    </recommendedName>
</protein>
<dbReference type="GO" id="GO:0035556">
    <property type="term" value="P:intracellular signal transduction"/>
    <property type="evidence" value="ECO:0007669"/>
    <property type="project" value="InterPro"/>
</dbReference>
<name>A0A6P3WBR3_CLUHA</name>
<dbReference type="SUPFAM" id="SSF46785">
    <property type="entry name" value="Winged helix' DNA-binding domain"/>
    <property type="match status" value="1"/>
</dbReference>
<sequence length="528" mass="60554">MTTIQERAASLNLKGKLYSPMHLPRDSKMGNTEQTLFPWSSIISQLQEQVQVERRWHRLRAYKKCFVGSDAVDVIQTHFQKNYLEGLDFPRSKAVRVCQALMDCEVIEAAFDKDKKSNRFQDAKCSLYRFVSTENAVLNKLENTVISPFTKKSFDFPDKGEMEVLSHSTPMRPITTQGDRIKKATLRSSSPQATTNALPHSLVSEVWQEQTVLRLMQIIELPFLENLLEAKDKSLQRSYSVDDDLEALHNSSNLDWEILKSFRDSQTDEWLSAALDSMEFLPNQLVVKVSRELPVTYELNKSVNTEQCKLLLFDTLGKHYGQPDCSPLLGDYMGDVCTVLIEHLENGNLKLALEVIQLGLKLLPVERRDQLQKLLSFMALAADPQAMKLHKELENRIIVKRTFSKAIVNYRCLSKDKAELLVLFIMDNRDLVFQIPGYLHKLVSEKLASIQQGKVTDTFSGPNFCLGNPEPVQQSTNFELLQLLRTIDEDPKYTQKDRKRMFAKFYQGHPEIFAEYFGPRMSSIISVL</sequence>
<dbReference type="RefSeq" id="XP_012694535.2">
    <property type="nucleotide sequence ID" value="XM_012839081.2"/>
</dbReference>
<dbReference type="Pfam" id="PF00610">
    <property type="entry name" value="DEP"/>
    <property type="match status" value="1"/>
</dbReference>
<dbReference type="GeneID" id="105910370"/>
<dbReference type="SMART" id="SM00049">
    <property type="entry name" value="DEP"/>
    <property type="match status" value="1"/>
</dbReference>
<reference evidence="5" key="1">
    <citation type="submission" date="2025-08" db="UniProtKB">
        <authorList>
            <consortium name="RefSeq"/>
        </authorList>
    </citation>
    <scope>IDENTIFICATION</scope>
</reference>
<evidence type="ECO:0000313" key="4">
    <source>
        <dbReference type="Proteomes" id="UP000515152"/>
    </source>
</evidence>
<evidence type="ECO:0000313" key="5">
    <source>
        <dbReference type="RefSeq" id="XP_012694535.2"/>
    </source>
</evidence>
<dbReference type="PANTHER" id="PTHR16206">
    <property type="entry name" value="DEP DOMAIN-CONTAINING"/>
    <property type="match status" value="1"/>
</dbReference>
<dbReference type="InterPro" id="IPR036388">
    <property type="entry name" value="WH-like_DNA-bd_sf"/>
</dbReference>
<evidence type="ECO:0000256" key="1">
    <source>
        <dbReference type="ARBA" id="ARBA00037970"/>
    </source>
</evidence>
<dbReference type="OrthoDB" id="276323at2759"/>
<organism evidence="4 5">
    <name type="scientific">Clupea harengus</name>
    <name type="common">Atlantic herring</name>
    <dbReference type="NCBI Taxonomy" id="7950"/>
    <lineage>
        <taxon>Eukaryota</taxon>
        <taxon>Metazoa</taxon>
        <taxon>Chordata</taxon>
        <taxon>Craniata</taxon>
        <taxon>Vertebrata</taxon>
        <taxon>Euteleostomi</taxon>
        <taxon>Actinopterygii</taxon>
        <taxon>Neopterygii</taxon>
        <taxon>Teleostei</taxon>
        <taxon>Clupei</taxon>
        <taxon>Clupeiformes</taxon>
        <taxon>Clupeoidei</taxon>
        <taxon>Clupeidae</taxon>
        <taxon>Clupea</taxon>
    </lineage>
</organism>
<keyword evidence="4" id="KW-1185">Reference proteome</keyword>
<dbReference type="CDD" id="cd04405">
    <property type="entry name" value="RhoGAP_BRCC3-like"/>
    <property type="match status" value="1"/>
</dbReference>
<gene>
    <name evidence="5" type="primary">LOC105910370</name>
</gene>
<evidence type="ECO:0000256" key="2">
    <source>
        <dbReference type="ARBA" id="ARBA00040225"/>
    </source>
</evidence>
<proteinExistence type="inferred from homology"/>
<dbReference type="Gene3D" id="1.10.10.10">
    <property type="entry name" value="Winged helix-like DNA-binding domain superfamily/Winged helix DNA-binding domain"/>
    <property type="match status" value="1"/>
</dbReference>
<dbReference type="PROSITE" id="PS50186">
    <property type="entry name" value="DEP"/>
    <property type="match status" value="1"/>
</dbReference>
<accession>A0A6P3WBR3</accession>
<dbReference type="PANTHER" id="PTHR16206:SF9">
    <property type="entry name" value="DEP DOMAIN-CONTAINING PROTEIN 7"/>
    <property type="match status" value="1"/>
</dbReference>
<dbReference type="KEGG" id="char:105910370"/>
<dbReference type="InterPro" id="IPR036390">
    <property type="entry name" value="WH_DNA-bd_sf"/>
</dbReference>
<dbReference type="Proteomes" id="UP000515152">
    <property type="component" value="Chromosome 3"/>
</dbReference>
<dbReference type="InterPro" id="IPR000591">
    <property type="entry name" value="DEP_dom"/>
</dbReference>
<dbReference type="AlphaFoldDB" id="A0A6P3WBR3"/>
<comment type="similarity">
    <text evidence="1">Belongs to the DEPDC7 family.</text>
</comment>
<evidence type="ECO:0000259" key="3">
    <source>
        <dbReference type="PROSITE" id="PS50186"/>
    </source>
</evidence>
<feature type="domain" description="DEP" evidence="3">
    <location>
        <begin position="46"/>
        <end position="132"/>
    </location>
</feature>